<feature type="compositionally biased region" description="Low complexity" evidence="7">
    <location>
        <begin position="496"/>
        <end position="507"/>
    </location>
</feature>
<dbReference type="STRING" id="109895.A0A507DXW2"/>
<gene>
    <name evidence="9" type="ORF">PhCBS80983_g05013</name>
</gene>
<evidence type="ECO:0000256" key="4">
    <source>
        <dbReference type="ARBA" id="ARBA00022777"/>
    </source>
</evidence>
<feature type="compositionally biased region" description="Acidic residues" evidence="7">
    <location>
        <begin position="395"/>
        <end position="404"/>
    </location>
</feature>
<evidence type="ECO:0000256" key="5">
    <source>
        <dbReference type="ARBA" id="ARBA00022840"/>
    </source>
</evidence>
<dbReference type="FunFam" id="3.30.200.20:FF:000042">
    <property type="entry name" value="Aurora kinase A"/>
    <property type="match status" value="1"/>
</dbReference>
<keyword evidence="2" id="KW-0808">Transferase</keyword>
<evidence type="ECO:0000256" key="7">
    <source>
        <dbReference type="SAM" id="MobiDB-lite"/>
    </source>
</evidence>
<dbReference type="CDD" id="cd05117">
    <property type="entry name" value="STKc_CAMK"/>
    <property type="match status" value="1"/>
</dbReference>
<feature type="binding site" evidence="6">
    <location>
        <position position="76"/>
    </location>
    <ligand>
        <name>ATP</name>
        <dbReference type="ChEBI" id="CHEBI:30616"/>
    </ligand>
</feature>
<sequence length="532" mass="58677">MSASASPRIARITINTSKSAAADASAYIKASIAHTRTDDSIALEAAYSLGAKLGQGSFGTVRLVQHKETNTTYACKIMRKRRGDPRAYEQIQREVAIMKRVRHAHIIQLKEVFETPKQFFLIMEYCKGGELVQRVKSRRHCSEADVRIIIQRLVEAIAYLHDQGIVHRDIKPENILVSADPMSADPENGNLPDLFNIKVSDFGLATFTDACNMMENIVGTPLYMAPEIVQNLGYSAQCDLWSIGVMMYLLLCGYRPEVERALNQMIQEGQIAFRDADWKDISPGARNLVESILRIDPAKRITAREVLMHPWLNGEEAATPSASTVLDLMRSYNAERRFRRVAHAVIAFIRFRTVRGDLKSFSPSISSLPTLTSSSLPLRANSRSSLSSVSCESLDSVENDDDPPTEGKTTPLKGNPLAKSMVHIKSSTAKPLNTRSVTALVEPKSKPVKHFTTASPAATKKVSSSLPPKYIKQHPRLPRRNSISNSQTLDSTKSQTLAAVSLTSVSSAKRKEGTATPAEARVGDLSRHPRAL</sequence>
<dbReference type="FunFam" id="1.10.510.10:FF:000571">
    <property type="entry name" value="Maternal embryonic leucine zipper kinase"/>
    <property type="match status" value="1"/>
</dbReference>
<dbReference type="PANTHER" id="PTHR24349">
    <property type="entry name" value="SERINE/THREONINE-PROTEIN KINASE"/>
    <property type="match status" value="1"/>
</dbReference>
<evidence type="ECO:0000256" key="6">
    <source>
        <dbReference type="PROSITE-ProRule" id="PRU10141"/>
    </source>
</evidence>
<dbReference type="Pfam" id="PF00069">
    <property type="entry name" value="Pkinase"/>
    <property type="match status" value="1"/>
</dbReference>
<protein>
    <recommendedName>
        <fullName evidence="8">Protein kinase domain-containing protein</fullName>
    </recommendedName>
</protein>
<feature type="compositionally biased region" description="Polar residues" evidence="7">
    <location>
        <begin position="452"/>
        <end position="466"/>
    </location>
</feature>
<evidence type="ECO:0000313" key="9">
    <source>
        <dbReference type="EMBL" id="TPX55808.1"/>
    </source>
</evidence>
<feature type="domain" description="Protein kinase" evidence="8">
    <location>
        <begin position="47"/>
        <end position="312"/>
    </location>
</feature>
<accession>A0A507DXW2</accession>
<name>A0A507DXW2_9FUNG</name>
<organism evidence="9 10">
    <name type="scientific">Powellomyces hirtus</name>
    <dbReference type="NCBI Taxonomy" id="109895"/>
    <lineage>
        <taxon>Eukaryota</taxon>
        <taxon>Fungi</taxon>
        <taxon>Fungi incertae sedis</taxon>
        <taxon>Chytridiomycota</taxon>
        <taxon>Chytridiomycota incertae sedis</taxon>
        <taxon>Chytridiomycetes</taxon>
        <taxon>Spizellomycetales</taxon>
        <taxon>Powellomycetaceae</taxon>
        <taxon>Powellomyces</taxon>
    </lineage>
</organism>
<keyword evidence="4" id="KW-0418">Kinase</keyword>
<keyword evidence="5 6" id="KW-0067">ATP-binding</keyword>
<keyword evidence="3 6" id="KW-0547">Nucleotide-binding</keyword>
<proteinExistence type="predicted"/>
<evidence type="ECO:0000259" key="8">
    <source>
        <dbReference type="PROSITE" id="PS50011"/>
    </source>
</evidence>
<dbReference type="GO" id="GO:0004674">
    <property type="term" value="F:protein serine/threonine kinase activity"/>
    <property type="evidence" value="ECO:0007669"/>
    <property type="project" value="UniProtKB-KW"/>
</dbReference>
<reference evidence="9 10" key="1">
    <citation type="journal article" date="2019" name="Sci. Rep.">
        <title>Comparative genomics of chytrid fungi reveal insights into the obligate biotrophic and pathogenic lifestyle of Synchytrium endobioticum.</title>
        <authorList>
            <person name="van de Vossenberg B.T.L.H."/>
            <person name="Warris S."/>
            <person name="Nguyen H.D.T."/>
            <person name="van Gent-Pelzer M.P.E."/>
            <person name="Joly D.L."/>
            <person name="van de Geest H.C."/>
            <person name="Bonants P.J.M."/>
            <person name="Smith D.S."/>
            <person name="Levesque C.A."/>
            <person name="van der Lee T.A.J."/>
        </authorList>
    </citation>
    <scope>NUCLEOTIDE SEQUENCE [LARGE SCALE GENOMIC DNA]</scope>
    <source>
        <strain evidence="9 10">CBS 809.83</strain>
    </source>
</reference>
<feature type="compositionally biased region" description="Polar residues" evidence="7">
    <location>
        <begin position="481"/>
        <end position="495"/>
    </location>
</feature>
<dbReference type="AlphaFoldDB" id="A0A507DXW2"/>
<dbReference type="PROSITE" id="PS00107">
    <property type="entry name" value="PROTEIN_KINASE_ATP"/>
    <property type="match status" value="1"/>
</dbReference>
<evidence type="ECO:0000313" key="10">
    <source>
        <dbReference type="Proteomes" id="UP000318582"/>
    </source>
</evidence>
<dbReference type="EMBL" id="QEAQ01000095">
    <property type="protein sequence ID" value="TPX55808.1"/>
    <property type="molecule type" value="Genomic_DNA"/>
</dbReference>
<keyword evidence="10" id="KW-1185">Reference proteome</keyword>
<feature type="compositionally biased region" description="Basic and acidic residues" evidence="7">
    <location>
        <begin position="521"/>
        <end position="532"/>
    </location>
</feature>
<dbReference type="Gene3D" id="1.10.510.10">
    <property type="entry name" value="Transferase(Phosphotransferase) domain 1"/>
    <property type="match status" value="1"/>
</dbReference>
<keyword evidence="1" id="KW-0723">Serine/threonine-protein kinase</keyword>
<dbReference type="InterPro" id="IPR050205">
    <property type="entry name" value="CDPK_Ser/Thr_kinases"/>
</dbReference>
<evidence type="ECO:0000256" key="2">
    <source>
        <dbReference type="ARBA" id="ARBA00022679"/>
    </source>
</evidence>
<dbReference type="SMART" id="SM00220">
    <property type="entry name" value="S_TKc"/>
    <property type="match status" value="1"/>
</dbReference>
<comment type="caution">
    <text evidence="9">The sequence shown here is derived from an EMBL/GenBank/DDBJ whole genome shotgun (WGS) entry which is preliminary data.</text>
</comment>
<feature type="region of interest" description="Disordered" evidence="7">
    <location>
        <begin position="389"/>
        <end position="418"/>
    </location>
</feature>
<dbReference type="SUPFAM" id="SSF56112">
    <property type="entry name" value="Protein kinase-like (PK-like)"/>
    <property type="match status" value="1"/>
</dbReference>
<dbReference type="InterPro" id="IPR008271">
    <property type="entry name" value="Ser/Thr_kinase_AS"/>
</dbReference>
<dbReference type="Proteomes" id="UP000318582">
    <property type="component" value="Unassembled WGS sequence"/>
</dbReference>
<feature type="region of interest" description="Disordered" evidence="7">
    <location>
        <begin position="435"/>
        <end position="532"/>
    </location>
</feature>
<dbReference type="InterPro" id="IPR011009">
    <property type="entry name" value="Kinase-like_dom_sf"/>
</dbReference>
<dbReference type="PROSITE" id="PS50011">
    <property type="entry name" value="PROTEIN_KINASE_DOM"/>
    <property type="match status" value="1"/>
</dbReference>
<dbReference type="InterPro" id="IPR000719">
    <property type="entry name" value="Prot_kinase_dom"/>
</dbReference>
<evidence type="ECO:0000256" key="3">
    <source>
        <dbReference type="ARBA" id="ARBA00022741"/>
    </source>
</evidence>
<dbReference type="Gene3D" id="3.30.200.20">
    <property type="entry name" value="Phosphorylase Kinase, domain 1"/>
    <property type="match status" value="1"/>
</dbReference>
<dbReference type="PROSITE" id="PS00108">
    <property type="entry name" value="PROTEIN_KINASE_ST"/>
    <property type="match status" value="1"/>
</dbReference>
<dbReference type="InterPro" id="IPR017441">
    <property type="entry name" value="Protein_kinase_ATP_BS"/>
</dbReference>
<dbReference type="GO" id="GO:0005524">
    <property type="term" value="F:ATP binding"/>
    <property type="evidence" value="ECO:0007669"/>
    <property type="project" value="UniProtKB-UniRule"/>
</dbReference>
<evidence type="ECO:0000256" key="1">
    <source>
        <dbReference type="ARBA" id="ARBA00022527"/>
    </source>
</evidence>